<dbReference type="PANTHER" id="PTHR21166">
    <property type="entry name" value="CELL DIVISION CONTROL PROTEIN 24 OB DOMAIN-CONTAINING PROTEIN-RELATED"/>
    <property type="match status" value="1"/>
</dbReference>
<keyword evidence="3" id="KW-1185">Reference proteome</keyword>
<reference evidence="2 3" key="1">
    <citation type="submission" date="2023-11" db="EMBL/GenBank/DDBJ databases">
        <title>An acidophilic fungus is an integral part of prey digestion in a carnivorous sundew plant.</title>
        <authorList>
            <person name="Tsai I.J."/>
        </authorList>
    </citation>
    <scope>NUCLEOTIDE SEQUENCE [LARGE SCALE GENOMIC DNA]</scope>
    <source>
        <strain evidence="2">169a</strain>
    </source>
</reference>
<accession>A0AAQ3M745</accession>
<protein>
    <submittedName>
        <fullName evidence="2">Uncharacterized protein</fullName>
    </submittedName>
</protein>
<dbReference type="SUPFAM" id="SSF50249">
    <property type="entry name" value="Nucleic acid-binding proteins"/>
    <property type="match status" value="1"/>
</dbReference>
<dbReference type="Gene3D" id="2.40.50.140">
    <property type="entry name" value="Nucleic acid-binding proteins"/>
    <property type="match status" value="1"/>
</dbReference>
<feature type="compositionally biased region" description="Polar residues" evidence="1">
    <location>
        <begin position="10"/>
        <end position="23"/>
    </location>
</feature>
<dbReference type="Proteomes" id="UP001303373">
    <property type="component" value="Chromosome 8"/>
</dbReference>
<evidence type="ECO:0000256" key="1">
    <source>
        <dbReference type="SAM" id="MobiDB-lite"/>
    </source>
</evidence>
<gene>
    <name evidence="2" type="ORF">R9X50_00542500</name>
</gene>
<dbReference type="GO" id="GO:0003697">
    <property type="term" value="F:single-stranded DNA binding"/>
    <property type="evidence" value="ECO:0007669"/>
    <property type="project" value="TreeGrafter"/>
</dbReference>
<dbReference type="EMBL" id="CP138587">
    <property type="protein sequence ID" value="WPH02560.1"/>
    <property type="molecule type" value="Genomic_DNA"/>
</dbReference>
<dbReference type="PANTHER" id="PTHR21166:SF2">
    <property type="entry name" value="CELL DIVISION CONTROL PROTEIN 24 OB DOMAIN-CONTAINING PROTEIN-RELATED"/>
    <property type="match status" value="1"/>
</dbReference>
<feature type="region of interest" description="Disordered" evidence="1">
    <location>
        <begin position="1"/>
        <end position="37"/>
    </location>
</feature>
<dbReference type="GO" id="GO:0000712">
    <property type="term" value="P:resolution of meiotic recombination intermediates"/>
    <property type="evidence" value="ECO:0007669"/>
    <property type="project" value="TreeGrafter"/>
</dbReference>
<name>A0AAQ3M745_9PEZI</name>
<dbReference type="InterPro" id="IPR012340">
    <property type="entry name" value="NA-bd_OB-fold"/>
</dbReference>
<proteinExistence type="predicted"/>
<dbReference type="InterPro" id="IPR052469">
    <property type="entry name" value="MEIOB"/>
</dbReference>
<dbReference type="AlphaFoldDB" id="A0AAQ3M745"/>
<evidence type="ECO:0000313" key="2">
    <source>
        <dbReference type="EMBL" id="WPH02560.1"/>
    </source>
</evidence>
<dbReference type="GO" id="GO:0008310">
    <property type="term" value="F:single-stranded DNA 3'-5' DNA exonuclease activity"/>
    <property type="evidence" value="ECO:0007669"/>
    <property type="project" value="TreeGrafter"/>
</dbReference>
<organism evidence="2 3">
    <name type="scientific">Acrodontium crateriforme</name>
    <dbReference type="NCBI Taxonomy" id="150365"/>
    <lineage>
        <taxon>Eukaryota</taxon>
        <taxon>Fungi</taxon>
        <taxon>Dikarya</taxon>
        <taxon>Ascomycota</taxon>
        <taxon>Pezizomycotina</taxon>
        <taxon>Dothideomycetes</taxon>
        <taxon>Dothideomycetidae</taxon>
        <taxon>Mycosphaerellales</taxon>
        <taxon>Teratosphaeriaceae</taxon>
        <taxon>Acrodontium</taxon>
    </lineage>
</organism>
<evidence type="ECO:0000313" key="3">
    <source>
        <dbReference type="Proteomes" id="UP001303373"/>
    </source>
</evidence>
<sequence>MLSRGKADASIQNFLLPTPSNSPSKRDLSPAQSNVSYGDGFTEAEINEARTPKSIEPCYPTSEYLECEIRDLQPGHRAVTFMGRIANIFDVSNSPKTARSAKGCSKLCVKDETGAITVCSFLPSFGPPLTVEQVRFWYASRVPLLMLGSLISIWTTHISNGHHGALASSNAPLFASLFPERDRTCHLMVHENSDDGKINTKPLDYRLGQPLNGLMTLRNYIDGGYEVSNARVLVVVKSLGSKKRVTRKDESMVENVNVQIHDDSTEATLGLWGTVASSPFQQSGGIASTDGLAPTLKGWKTGETVLLLQGARCRISRTSYLTLSSSTIVDLNPSIPDADWLRRWSLRQKCREAINPPFPSEVFDRSYLETGPVRCLYTIAELDEFARAAPNETFQGYLSVVIAESKLHDSWKRQILFAGECCRIAIYANAPHATCKGCDATVELRLNPRVLGQVIDETGSITSGKLLFCDQAWLELFGRKPKDLPALHSDAVKALSDRLLFCRVNLMFGWTGDASKAGRRICVLGVRG</sequence>